<dbReference type="EMBL" id="BARS01045159">
    <property type="protein sequence ID" value="GAG29818.1"/>
    <property type="molecule type" value="Genomic_DNA"/>
</dbReference>
<name>X0WZG4_9ZZZZ</name>
<reference evidence="1" key="1">
    <citation type="journal article" date="2014" name="Front. Microbiol.">
        <title>High frequency of phylogenetically diverse reductive dehalogenase-homologous genes in deep subseafloor sedimentary metagenomes.</title>
        <authorList>
            <person name="Kawai M."/>
            <person name="Futagami T."/>
            <person name="Toyoda A."/>
            <person name="Takaki Y."/>
            <person name="Nishi S."/>
            <person name="Hori S."/>
            <person name="Arai W."/>
            <person name="Tsubouchi T."/>
            <person name="Morono Y."/>
            <person name="Uchiyama I."/>
            <person name="Ito T."/>
            <person name="Fujiyama A."/>
            <person name="Inagaki F."/>
            <person name="Takami H."/>
        </authorList>
    </citation>
    <scope>NUCLEOTIDE SEQUENCE</scope>
    <source>
        <strain evidence="1">Expedition CK06-06</strain>
    </source>
</reference>
<accession>X0WZG4</accession>
<dbReference type="AlphaFoldDB" id="X0WZG4"/>
<feature type="non-terminal residue" evidence="1">
    <location>
        <position position="32"/>
    </location>
</feature>
<gene>
    <name evidence="1" type="ORF">S01H1_68114</name>
</gene>
<sequence>MLKTLGILLGGVFVGAVSVEVVRRKCPDTLDN</sequence>
<proteinExistence type="predicted"/>
<comment type="caution">
    <text evidence="1">The sequence shown here is derived from an EMBL/GenBank/DDBJ whole genome shotgun (WGS) entry which is preliminary data.</text>
</comment>
<protein>
    <submittedName>
        <fullName evidence="1">Uncharacterized protein</fullName>
    </submittedName>
</protein>
<organism evidence="1">
    <name type="scientific">marine sediment metagenome</name>
    <dbReference type="NCBI Taxonomy" id="412755"/>
    <lineage>
        <taxon>unclassified sequences</taxon>
        <taxon>metagenomes</taxon>
        <taxon>ecological metagenomes</taxon>
    </lineage>
</organism>
<evidence type="ECO:0000313" key="1">
    <source>
        <dbReference type="EMBL" id="GAG29818.1"/>
    </source>
</evidence>